<accession>A0A4R7USY6</accession>
<comment type="caution">
    <text evidence="1">The sequence shown here is derived from an EMBL/GenBank/DDBJ whole genome shotgun (WGS) entry which is preliminary data.</text>
</comment>
<dbReference type="AlphaFoldDB" id="A0A4R7USY6"/>
<protein>
    <recommendedName>
        <fullName evidence="3">Excreted virulence factor EspC (Type VII ESX diderm)</fullName>
    </recommendedName>
</protein>
<dbReference type="SUPFAM" id="SSF140453">
    <property type="entry name" value="EsxAB dimer-like"/>
    <property type="match status" value="1"/>
</dbReference>
<proteinExistence type="predicted"/>
<reference evidence="1 2" key="1">
    <citation type="submission" date="2019-03" db="EMBL/GenBank/DDBJ databases">
        <title>Genomic Encyclopedia of Archaeal and Bacterial Type Strains, Phase II (KMG-II): from individual species to whole genera.</title>
        <authorList>
            <person name="Goeker M."/>
        </authorList>
    </citation>
    <scope>NUCLEOTIDE SEQUENCE [LARGE SCALE GENOMIC DNA]</scope>
    <source>
        <strain evidence="1 2">DSM 45499</strain>
    </source>
</reference>
<dbReference type="OrthoDB" id="4562539at2"/>
<dbReference type="RefSeq" id="WP_133909142.1">
    <property type="nucleotide sequence ID" value="NZ_SOCP01000030.1"/>
</dbReference>
<evidence type="ECO:0000313" key="2">
    <source>
        <dbReference type="Proteomes" id="UP000294927"/>
    </source>
</evidence>
<keyword evidence="2" id="KW-1185">Reference proteome</keyword>
<sequence length="111" mass="11596">MHADAYEADGYEVDAETLATRATQFEPLSGRLTKIHQTLADALSTGGACWGGDAVGQSFASVHTGPADDALTRLSGLPGRLTTVSTRLTDTANTYRAGEDSATEHVKAAEQ</sequence>
<gene>
    <name evidence="1" type="ORF">CLV71_13068</name>
</gene>
<evidence type="ECO:0000313" key="1">
    <source>
        <dbReference type="EMBL" id="TDV36862.1"/>
    </source>
</evidence>
<evidence type="ECO:0008006" key="3">
    <source>
        <dbReference type="Google" id="ProtNLM"/>
    </source>
</evidence>
<dbReference type="Gene3D" id="1.10.287.1060">
    <property type="entry name" value="ESAT-6-like"/>
    <property type="match status" value="1"/>
</dbReference>
<name>A0A4R7USY6_9PSEU</name>
<dbReference type="Proteomes" id="UP000294927">
    <property type="component" value="Unassembled WGS sequence"/>
</dbReference>
<organism evidence="1 2">
    <name type="scientific">Actinophytocola oryzae</name>
    <dbReference type="NCBI Taxonomy" id="502181"/>
    <lineage>
        <taxon>Bacteria</taxon>
        <taxon>Bacillati</taxon>
        <taxon>Actinomycetota</taxon>
        <taxon>Actinomycetes</taxon>
        <taxon>Pseudonocardiales</taxon>
        <taxon>Pseudonocardiaceae</taxon>
    </lineage>
</organism>
<dbReference type="EMBL" id="SOCP01000030">
    <property type="protein sequence ID" value="TDV36862.1"/>
    <property type="molecule type" value="Genomic_DNA"/>
</dbReference>
<dbReference type="InterPro" id="IPR036689">
    <property type="entry name" value="ESAT-6-like_sf"/>
</dbReference>